<dbReference type="EMBL" id="JACNJH010000234">
    <property type="protein sequence ID" value="MBC8362935.1"/>
    <property type="molecule type" value="Genomic_DNA"/>
</dbReference>
<proteinExistence type="predicted"/>
<evidence type="ECO:0000259" key="1">
    <source>
        <dbReference type="Pfam" id="PF10543"/>
    </source>
</evidence>
<accession>A0A8J6NUF4</accession>
<dbReference type="Proteomes" id="UP000603434">
    <property type="component" value="Unassembled WGS sequence"/>
</dbReference>
<gene>
    <name evidence="2" type="ORF">H8E23_16240</name>
</gene>
<organism evidence="2 3">
    <name type="scientific">Candidatus Desulfatibia profunda</name>
    <dbReference type="NCBI Taxonomy" id="2841695"/>
    <lineage>
        <taxon>Bacteria</taxon>
        <taxon>Pseudomonadati</taxon>
        <taxon>Thermodesulfobacteriota</taxon>
        <taxon>Desulfobacteria</taxon>
        <taxon>Desulfobacterales</taxon>
        <taxon>Desulfobacterales incertae sedis</taxon>
        <taxon>Candidatus Desulfatibia</taxon>
    </lineage>
</organism>
<protein>
    <submittedName>
        <fullName evidence="2">ORF6N domain-containing protein</fullName>
    </submittedName>
</protein>
<dbReference type="AlphaFoldDB" id="A0A8J6NUF4"/>
<evidence type="ECO:0000313" key="2">
    <source>
        <dbReference type="EMBL" id="MBC8362935.1"/>
    </source>
</evidence>
<dbReference type="Pfam" id="PF10543">
    <property type="entry name" value="ORF6N"/>
    <property type="match status" value="1"/>
</dbReference>
<reference evidence="2 3" key="1">
    <citation type="submission" date="2020-08" db="EMBL/GenBank/DDBJ databases">
        <title>Bridging the membrane lipid divide: bacteria of the FCB group superphylum have the potential to synthesize archaeal ether lipids.</title>
        <authorList>
            <person name="Villanueva L."/>
            <person name="Von Meijenfeldt F.A.B."/>
            <person name="Westbye A.B."/>
            <person name="Yadav S."/>
            <person name="Hopmans E.C."/>
            <person name="Dutilh B.E."/>
            <person name="Sinninghe Damste J.S."/>
        </authorList>
    </citation>
    <scope>NUCLEOTIDE SEQUENCE [LARGE SCALE GENOMIC DNA]</scope>
    <source>
        <strain evidence="2">NIOZ-UU30</strain>
    </source>
</reference>
<comment type="caution">
    <text evidence="2">The sequence shown here is derived from an EMBL/GenBank/DDBJ whole genome shotgun (WGS) entry which is preliminary data.</text>
</comment>
<evidence type="ECO:0000313" key="3">
    <source>
        <dbReference type="Proteomes" id="UP000603434"/>
    </source>
</evidence>
<sequence>MIENLRSQFGTLKRGAHSKYPPMAFTEQGVAMLSSVLNSDRAVEKQIAKLRPAGCAASVRPKAAVGRFNETHPSGLFFKD</sequence>
<name>A0A8J6NUF4_9BACT</name>
<dbReference type="InterPro" id="IPR018873">
    <property type="entry name" value="KilA-N_DNA-bd_domain"/>
</dbReference>
<feature type="domain" description="KilA-N DNA-binding" evidence="1">
    <location>
        <begin position="3"/>
        <end position="36"/>
    </location>
</feature>